<name>A0A7R7ELQ5_9FIRM</name>
<evidence type="ECO:0000256" key="1">
    <source>
        <dbReference type="ARBA" id="ARBA00023239"/>
    </source>
</evidence>
<reference evidence="3 4" key="1">
    <citation type="submission" date="2020-11" db="EMBL/GenBank/DDBJ databases">
        <title>Draft genome sequencing of a Lachnospiraceae strain isolated from anoxic soil subjected to BSD treatment.</title>
        <authorList>
            <person name="Uek A."/>
            <person name="Tonouchi A."/>
        </authorList>
    </citation>
    <scope>NUCLEOTIDE SEQUENCE [LARGE SCALE GENOMIC DNA]</scope>
    <source>
        <strain evidence="3 4">TB5</strain>
    </source>
</reference>
<dbReference type="Pfam" id="PF04909">
    <property type="entry name" value="Amidohydro_2"/>
    <property type="match status" value="1"/>
</dbReference>
<dbReference type="AlphaFoldDB" id="A0A7R7ELQ5"/>
<dbReference type="RefSeq" id="WP_271712049.1">
    <property type="nucleotide sequence ID" value="NZ_AP024169.1"/>
</dbReference>
<feature type="domain" description="Amidohydrolase-related" evidence="2">
    <location>
        <begin position="69"/>
        <end position="261"/>
    </location>
</feature>
<dbReference type="Gene3D" id="3.20.20.140">
    <property type="entry name" value="Metal-dependent hydrolases"/>
    <property type="match status" value="1"/>
</dbReference>
<keyword evidence="1" id="KW-0456">Lyase</keyword>
<dbReference type="KEGG" id="ahb:bsdtb5_21850"/>
<accession>A0A7R7ELQ5</accession>
<dbReference type="GO" id="GO:0016831">
    <property type="term" value="F:carboxy-lyase activity"/>
    <property type="evidence" value="ECO:0007669"/>
    <property type="project" value="InterPro"/>
</dbReference>
<keyword evidence="3" id="KW-0378">Hydrolase</keyword>
<keyword evidence="4" id="KW-1185">Reference proteome</keyword>
<sequence length="262" mass="29207">MIIDGHSHVTLPIEEHIQLMDQVGIDKTILFSTTFHPELANNAQEVKEKMKYLNDLLAGKKGSMLEARKASIMELVNAIKQYPNRYIGFGAVPVGLSLNETKEYIEENIVRNNLAGVGEFSLGAGQAHLLEVIFEAAREYHKLPIWIHAFNPFTLKDIQETVSIANQFPEIPVILGHLGGTNWIETMDMVAETPNLYLDTSAFYSTFVLSTIINEIPEKCIFGVDMPYGDLELSKQAILKYAKTSDISKAVLGDNIAKILNI</sequence>
<dbReference type="SUPFAM" id="SSF51556">
    <property type="entry name" value="Metallo-dependent hydrolases"/>
    <property type="match status" value="1"/>
</dbReference>
<dbReference type="InterPro" id="IPR032465">
    <property type="entry name" value="ACMSD"/>
</dbReference>
<organism evidence="3 4">
    <name type="scientific">Anaeromicropila herbilytica</name>
    <dbReference type="NCBI Taxonomy" id="2785025"/>
    <lineage>
        <taxon>Bacteria</taxon>
        <taxon>Bacillati</taxon>
        <taxon>Bacillota</taxon>
        <taxon>Clostridia</taxon>
        <taxon>Lachnospirales</taxon>
        <taxon>Lachnospiraceae</taxon>
        <taxon>Anaeromicropila</taxon>
    </lineage>
</organism>
<evidence type="ECO:0000313" key="4">
    <source>
        <dbReference type="Proteomes" id="UP000595897"/>
    </source>
</evidence>
<dbReference type="GO" id="GO:0016787">
    <property type="term" value="F:hydrolase activity"/>
    <property type="evidence" value="ECO:0007669"/>
    <property type="project" value="UniProtKB-KW"/>
</dbReference>
<dbReference type="Proteomes" id="UP000595897">
    <property type="component" value="Chromosome"/>
</dbReference>
<dbReference type="EMBL" id="AP024169">
    <property type="protein sequence ID" value="BCN30890.1"/>
    <property type="molecule type" value="Genomic_DNA"/>
</dbReference>
<dbReference type="PANTHER" id="PTHR21240">
    <property type="entry name" value="2-AMINO-3-CARBOXYLMUCONATE-6-SEMIALDEHYDE DECARBOXYLASE"/>
    <property type="match status" value="1"/>
</dbReference>
<evidence type="ECO:0000313" key="3">
    <source>
        <dbReference type="EMBL" id="BCN30890.1"/>
    </source>
</evidence>
<proteinExistence type="predicted"/>
<evidence type="ECO:0000259" key="2">
    <source>
        <dbReference type="Pfam" id="PF04909"/>
    </source>
</evidence>
<protein>
    <submittedName>
        <fullName evidence="3">Amidohydrolase</fullName>
    </submittedName>
</protein>
<dbReference type="InterPro" id="IPR006680">
    <property type="entry name" value="Amidohydro-rel"/>
</dbReference>
<gene>
    <name evidence="3" type="ORF">bsdtb5_21850</name>
</gene>
<dbReference type="InterPro" id="IPR032466">
    <property type="entry name" value="Metal_Hydrolase"/>
</dbReference>